<reference evidence="2 3" key="1">
    <citation type="journal article" date="2015" name="Genome Announc.">
        <title>Draft Genome Sequence and Gene Annotation of the Entomopathogenic Fungus Verticillium hemipterigenum.</title>
        <authorList>
            <person name="Horn F."/>
            <person name="Habel A."/>
            <person name="Scharf D.H."/>
            <person name="Dworschak J."/>
            <person name="Brakhage A.A."/>
            <person name="Guthke R."/>
            <person name="Hertweck C."/>
            <person name="Linde J."/>
        </authorList>
    </citation>
    <scope>NUCLEOTIDE SEQUENCE [LARGE SCALE GENOMIC DNA]</scope>
</reference>
<protein>
    <submittedName>
        <fullName evidence="2">Uncharacterized protein</fullName>
    </submittedName>
</protein>
<feature type="compositionally biased region" description="Polar residues" evidence="1">
    <location>
        <begin position="564"/>
        <end position="574"/>
    </location>
</feature>
<feature type="region of interest" description="Disordered" evidence="1">
    <location>
        <begin position="278"/>
        <end position="298"/>
    </location>
</feature>
<dbReference type="Proteomes" id="UP000039046">
    <property type="component" value="Unassembled WGS sequence"/>
</dbReference>
<dbReference type="HOGENOM" id="CLU_014303_0_0_1"/>
<name>A0A0A1TC10_9HYPO</name>
<feature type="region of interest" description="Disordered" evidence="1">
    <location>
        <begin position="406"/>
        <end position="430"/>
    </location>
</feature>
<evidence type="ECO:0000256" key="1">
    <source>
        <dbReference type="SAM" id="MobiDB-lite"/>
    </source>
</evidence>
<feature type="compositionally biased region" description="Polar residues" evidence="1">
    <location>
        <begin position="48"/>
        <end position="57"/>
    </location>
</feature>
<dbReference type="OrthoDB" id="5386674at2759"/>
<evidence type="ECO:0000313" key="3">
    <source>
        <dbReference type="Proteomes" id="UP000039046"/>
    </source>
</evidence>
<organism evidence="2 3">
    <name type="scientific">[Torrubiella] hemipterigena</name>
    <dbReference type="NCBI Taxonomy" id="1531966"/>
    <lineage>
        <taxon>Eukaryota</taxon>
        <taxon>Fungi</taxon>
        <taxon>Dikarya</taxon>
        <taxon>Ascomycota</taxon>
        <taxon>Pezizomycotina</taxon>
        <taxon>Sordariomycetes</taxon>
        <taxon>Hypocreomycetidae</taxon>
        <taxon>Hypocreales</taxon>
        <taxon>Clavicipitaceae</taxon>
        <taxon>Clavicipitaceae incertae sedis</taxon>
        <taxon>'Torrubiella' clade</taxon>
    </lineage>
</organism>
<dbReference type="EMBL" id="CDHN01000002">
    <property type="protein sequence ID" value="CEJ85109.1"/>
    <property type="molecule type" value="Genomic_DNA"/>
</dbReference>
<feature type="compositionally biased region" description="Basic and acidic residues" evidence="1">
    <location>
        <begin position="575"/>
        <end position="588"/>
    </location>
</feature>
<feature type="region of interest" description="Disordered" evidence="1">
    <location>
        <begin position="487"/>
        <end position="506"/>
    </location>
</feature>
<accession>A0A0A1TC10</accession>
<feature type="region of interest" description="Disordered" evidence="1">
    <location>
        <begin position="119"/>
        <end position="244"/>
    </location>
</feature>
<gene>
    <name evidence="2" type="ORF">VHEMI03674</name>
</gene>
<feature type="region of interest" description="Disordered" evidence="1">
    <location>
        <begin position="35"/>
        <end position="83"/>
    </location>
</feature>
<feature type="compositionally biased region" description="Low complexity" evidence="1">
    <location>
        <begin position="216"/>
        <end position="229"/>
    </location>
</feature>
<proteinExistence type="predicted"/>
<sequence length="745" mass="81145">MFEPGDQDRSNSLQQMLELERQAMIERICAKSAALETQVAQPTRPRLTHSSSAQVPTLRSKRSDVQASKLANRSAGDRRSIANPQFASLAIEVPSPKPATPSSPKEGSNILRARRHTAIVGTSPPSISYDATVPAAGSPGSPDKQSICHSPSWEAYDRHKKEKKEEKKRNKEVAKAQGRRTKRLSKPPPASSPYMFAQAQAMAAASEAYLSDAGRGRPQSSHSSSTGSRDGPRPRSRTGSFTNLLKSPFEFRRSSIDQSKAPAVGFVGGIKLEIERHEANQRTVEMRPRPEDTEVHPAFRRSCMAVEPTIAASKLEKDRSRRAYPPITRMPARARASTIAPSASTPDLNAIQRWRARAGSKDKTSDATISPVPSDAITRFASSDSLVPEVFNTRSLVKVVQDEAPEASKELARVSTPPPKPPRKSSKRNSALILERISISSVSSSSSASPCISPLSPVSANSNPRFSLPVSDIDSAIATLAANENQPFSRTSLAPPPAPSASPSWENLKSSVMNTIEAKVRPLAEIEHETWKADEWKTRHPPFPAASHGSSSDDSGSEAFFPGTSITTPNTSRPQSEKDLPRCAKSGDDTNTPTLRDDERFSCMVFSSNQIEAFHADPVQAAADNVMAAVFFPNLEKDRKQQAMELIQPPLQLRSKDTNVTSPVDECGRAVAKVFVECCSCKYYHDMPSKLYQAMLDPNAVLAAEDSAFAGSISMTVKCPWCKHDMKTECCAGYAAMVYRKKKLH</sequence>
<feature type="region of interest" description="Disordered" evidence="1">
    <location>
        <begin position="533"/>
        <end position="596"/>
    </location>
</feature>
<evidence type="ECO:0000313" key="2">
    <source>
        <dbReference type="EMBL" id="CEJ85109.1"/>
    </source>
</evidence>
<keyword evidence="3" id="KW-1185">Reference proteome</keyword>
<feature type="compositionally biased region" description="Basic and acidic residues" evidence="1">
    <location>
        <begin position="278"/>
        <end position="297"/>
    </location>
</feature>
<feature type="compositionally biased region" description="Basic and acidic residues" evidence="1">
    <location>
        <begin position="155"/>
        <end position="174"/>
    </location>
</feature>
<dbReference type="AlphaFoldDB" id="A0A0A1TC10"/>